<evidence type="ECO:0000313" key="2">
    <source>
        <dbReference type="Proteomes" id="UP000735302"/>
    </source>
</evidence>
<dbReference type="Proteomes" id="UP000735302">
    <property type="component" value="Unassembled WGS sequence"/>
</dbReference>
<name>A0AAV4CM43_9GAST</name>
<comment type="caution">
    <text evidence="1">The sequence shown here is derived from an EMBL/GenBank/DDBJ whole genome shotgun (WGS) entry which is preliminary data.</text>
</comment>
<evidence type="ECO:0008006" key="3">
    <source>
        <dbReference type="Google" id="ProtNLM"/>
    </source>
</evidence>
<dbReference type="EMBL" id="BLXT01006735">
    <property type="protein sequence ID" value="GFO33027.1"/>
    <property type="molecule type" value="Genomic_DNA"/>
</dbReference>
<accession>A0AAV4CM43</accession>
<protein>
    <recommendedName>
        <fullName evidence="3">Late endosomal/lysosomal adaptor and MAPK and MTOR activator 5</fullName>
    </recommendedName>
</protein>
<sequence length="91" mass="9790">MSQYEHSANTDIVIITDEGGAVAHHLAGQLDNKLEVRGSNPSPSQINLSLLLRVHPAKVKAARKAMANYLMLSYAKNNQDPTPGSPSLGLR</sequence>
<dbReference type="AlphaFoldDB" id="A0AAV4CM43"/>
<keyword evidence="2" id="KW-1185">Reference proteome</keyword>
<reference evidence="1 2" key="1">
    <citation type="journal article" date="2021" name="Elife">
        <title>Chloroplast acquisition without the gene transfer in kleptoplastic sea slugs, Plakobranchus ocellatus.</title>
        <authorList>
            <person name="Maeda T."/>
            <person name="Takahashi S."/>
            <person name="Yoshida T."/>
            <person name="Shimamura S."/>
            <person name="Takaki Y."/>
            <person name="Nagai Y."/>
            <person name="Toyoda A."/>
            <person name="Suzuki Y."/>
            <person name="Arimoto A."/>
            <person name="Ishii H."/>
            <person name="Satoh N."/>
            <person name="Nishiyama T."/>
            <person name="Hasebe M."/>
            <person name="Maruyama T."/>
            <person name="Minagawa J."/>
            <person name="Obokata J."/>
            <person name="Shigenobu S."/>
        </authorList>
    </citation>
    <scope>NUCLEOTIDE SEQUENCE [LARGE SCALE GENOMIC DNA]</scope>
</reference>
<evidence type="ECO:0000313" key="1">
    <source>
        <dbReference type="EMBL" id="GFO33027.1"/>
    </source>
</evidence>
<organism evidence="1 2">
    <name type="scientific">Plakobranchus ocellatus</name>
    <dbReference type="NCBI Taxonomy" id="259542"/>
    <lineage>
        <taxon>Eukaryota</taxon>
        <taxon>Metazoa</taxon>
        <taxon>Spiralia</taxon>
        <taxon>Lophotrochozoa</taxon>
        <taxon>Mollusca</taxon>
        <taxon>Gastropoda</taxon>
        <taxon>Heterobranchia</taxon>
        <taxon>Euthyneura</taxon>
        <taxon>Panpulmonata</taxon>
        <taxon>Sacoglossa</taxon>
        <taxon>Placobranchoidea</taxon>
        <taxon>Plakobranchidae</taxon>
        <taxon>Plakobranchus</taxon>
    </lineage>
</organism>
<feature type="non-terminal residue" evidence="1">
    <location>
        <position position="91"/>
    </location>
</feature>
<proteinExistence type="predicted"/>
<gene>
    <name evidence="1" type="ORF">PoB_005953200</name>
</gene>